<evidence type="ECO:0000313" key="7">
    <source>
        <dbReference type="EMBL" id="MCQ0969586.1"/>
    </source>
</evidence>
<feature type="domain" description="Glycosyltransferase 2-like" evidence="6">
    <location>
        <begin position="8"/>
        <end position="130"/>
    </location>
</feature>
<proteinExistence type="predicted"/>
<accession>A0ABT1MRT9</accession>
<evidence type="ECO:0000256" key="4">
    <source>
        <dbReference type="ARBA" id="ARBA00022679"/>
    </source>
</evidence>
<dbReference type="Pfam" id="PF00535">
    <property type="entry name" value="Glycos_transf_2"/>
    <property type="match status" value="1"/>
</dbReference>
<evidence type="ECO:0000259" key="6">
    <source>
        <dbReference type="Pfam" id="PF00535"/>
    </source>
</evidence>
<keyword evidence="5" id="KW-0472">Membrane</keyword>
<dbReference type="Proteomes" id="UP001203945">
    <property type="component" value="Unassembled WGS sequence"/>
</dbReference>
<name>A0ABT1MRT9_9RHOB</name>
<dbReference type="PANTHER" id="PTHR43646:SF2">
    <property type="entry name" value="GLYCOSYLTRANSFERASE 2-LIKE DOMAIN-CONTAINING PROTEIN"/>
    <property type="match status" value="1"/>
</dbReference>
<dbReference type="Gene3D" id="3.90.550.10">
    <property type="entry name" value="Spore Coat Polysaccharide Biosynthesis Protein SpsA, Chain A"/>
    <property type="match status" value="1"/>
</dbReference>
<evidence type="ECO:0000256" key="2">
    <source>
        <dbReference type="ARBA" id="ARBA00022475"/>
    </source>
</evidence>
<keyword evidence="3" id="KW-0328">Glycosyltransferase</keyword>
<gene>
    <name evidence="7" type="ORF">MLD63_03970</name>
</gene>
<evidence type="ECO:0000256" key="5">
    <source>
        <dbReference type="ARBA" id="ARBA00023136"/>
    </source>
</evidence>
<dbReference type="InterPro" id="IPR029044">
    <property type="entry name" value="Nucleotide-diphossugar_trans"/>
</dbReference>
<dbReference type="EMBL" id="JAKZEU010000002">
    <property type="protein sequence ID" value="MCQ0969586.1"/>
    <property type="molecule type" value="Genomic_DNA"/>
</dbReference>
<evidence type="ECO:0000313" key="8">
    <source>
        <dbReference type="Proteomes" id="UP001203945"/>
    </source>
</evidence>
<dbReference type="PANTHER" id="PTHR43646">
    <property type="entry name" value="GLYCOSYLTRANSFERASE"/>
    <property type="match status" value="1"/>
</dbReference>
<sequence length="306" mass="32667">MNDPIAAIVIPARNEEARIGACLAAIAPQAKDILTVLVVNGTNDGTIAAARRTATESGLRLDIIDRGAITAGGVGSARTIGCNHALTKHLSIKAILTTDADCIVAQDWVANTLAHLSHHDAVCGRVEAMPEESSILSGMDPGPATLEGRYRELVLAFYRRHAPEAANPDVHHGEAAGASLALTRTAYDRTGGFRALTTGEDTDLVRRMKKAGLSVRHAPDVVAHASCRLDGRARGGMAEALRLRLEGTDYRIGDGMPEADWLIARAEAGRLGFWPPHVPVSRRMRARDLAPQIARLETHLARLFAA</sequence>
<keyword evidence="2" id="KW-1003">Cell membrane</keyword>
<dbReference type="InterPro" id="IPR001173">
    <property type="entry name" value="Glyco_trans_2-like"/>
</dbReference>
<organism evidence="7 8">
    <name type="scientific">Paracoccus albicereus</name>
    <dbReference type="NCBI Taxonomy" id="2922394"/>
    <lineage>
        <taxon>Bacteria</taxon>
        <taxon>Pseudomonadati</taxon>
        <taxon>Pseudomonadota</taxon>
        <taxon>Alphaproteobacteria</taxon>
        <taxon>Rhodobacterales</taxon>
        <taxon>Paracoccaceae</taxon>
        <taxon>Paracoccus</taxon>
    </lineage>
</organism>
<comment type="subcellular location">
    <subcellularLocation>
        <location evidence="1">Cell membrane</location>
    </subcellularLocation>
</comment>
<dbReference type="SUPFAM" id="SSF53448">
    <property type="entry name" value="Nucleotide-diphospho-sugar transferases"/>
    <property type="match status" value="1"/>
</dbReference>
<protein>
    <submittedName>
        <fullName evidence="7">Glycosyltransferase family 2 protein</fullName>
    </submittedName>
</protein>
<keyword evidence="8" id="KW-1185">Reference proteome</keyword>
<dbReference type="RefSeq" id="WP_255328591.1">
    <property type="nucleotide sequence ID" value="NZ_JAKZEU010000002.1"/>
</dbReference>
<evidence type="ECO:0000256" key="3">
    <source>
        <dbReference type="ARBA" id="ARBA00022676"/>
    </source>
</evidence>
<comment type="caution">
    <text evidence="7">The sequence shown here is derived from an EMBL/GenBank/DDBJ whole genome shotgun (WGS) entry which is preliminary data.</text>
</comment>
<evidence type="ECO:0000256" key="1">
    <source>
        <dbReference type="ARBA" id="ARBA00004236"/>
    </source>
</evidence>
<keyword evidence="4" id="KW-0808">Transferase</keyword>
<reference evidence="7 8" key="1">
    <citation type="submission" date="2022-03" db="EMBL/GenBank/DDBJ databases">
        <authorList>
            <person name="He Y."/>
        </authorList>
    </citation>
    <scope>NUCLEOTIDE SEQUENCE [LARGE SCALE GENOMIC DNA]</scope>
    <source>
        <strain evidence="7 8">TK19116</strain>
    </source>
</reference>